<proteinExistence type="predicted"/>
<dbReference type="SUPFAM" id="SSF55729">
    <property type="entry name" value="Acyl-CoA N-acyltransferases (Nat)"/>
    <property type="match status" value="1"/>
</dbReference>
<dbReference type="InterPro" id="IPR016181">
    <property type="entry name" value="Acyl_CoA_acyltransferase"/>
</dbReference>
<comment type="caution">
    <text evidence="4">The sequence shown here is derived from an EMBL/GenBank/DDBJ whole genome shotgun (WGS) entry which is preliminary data.</text>
</comment>
<organism evidence="4 5">
    <name type="scientific">Aeromicrobium halocynthiae</name>
    <dbReference type="NCBI Taxonomy" id="560557"/>
    <lineage>
        <taxon>Bacteria</taxon>
        <taxon>Bacillati</taxon>
        <taxon>Actinomycetota</taxon>
        <taxon>Actinomycetes</taxon>
        <taxon>Propionibacteriales</taxon>
        <taxon>Nocardioidaceae</taxon>
        <taxon>Aeromicrobium</taxon>
    </lineage>
</organism>
<dbReference type="PROSITE" id="PS51186">
    <property type="entry name" value="GNAT"/>
    <property type="match status" value="1"/>
</dbReference>
<gene>
    <name evidence="4" type="ORF">GCM10009821_17420</name>
</gene>
<dbReference type="PANTHER" id="PTHR43800">
    <property type="entry name" value="PEPTIDYL-LYSINE N-ACETYLTRANSFERASE YJAB"/>
    <property type="match status" value="1"/>
</dbReference>
<dbReference type="Proteomes" id="UP001501480">
    <property type="component" value="Unassembled WGS sequence"/>
</dbReference>
<dbReference type="Pfam" id="PF13508">
    <property type="entry name" value="Acetyltransf_7"/>
    <property type="match status" value="1"/>
</dbReference>
<evidence type="ECO:0000256" key="1">
    <source>
        <dbReference type="ARBA" id="ARBA00022679"/>
    </source>
</evidence>
<reference evidence="4 5" key="1">
    <citation type="journal article" date="2019" name="Int. J. Syst. Evol. Microbiol.">
        <title>The Global Catalogue of Microorganisms (GCM) 10K type strain sequencing project: providing services to taxonomists for standard genome sequencing and annotation.</title>
        <authorList>
            <consortium name="The Broad Institute Genomics Platform"/>
            <consortium name="The Broad Institute Genome Sequencing Center for Infectious Disease"/>
            <person name="Wu L."/>
            <person name="Ma J."/>
        </authorList>
    </citation>
    <scope>NUCLEOTIDE SEQUENCE [LARGE SCALE GENOMIC DNA]</scope>
    <source>
        <strain evidence="4 5">JCM 15749</strain>
    </source>
</reference>
<dbReference type="EMBL" id="BAAAPY010000005">
    <property type="protein sequence ID" value="GAA2078148.1"/>
    <property type="molecule type" value="Genomic_DNA"/>
</dbReference>
<keyword evidence="5" id="KW-1185">Reference proteome</keyword>
<evidence type="ECO:0000313" key="5">
    <source>
        <dbReference type="Proteomes" id="UP001501480"/>
    </source>
</evidence>
<dbReference type="RefSeq" id="WP_344327057.1">
    <property type="nucleotide sequence ID" value="NZ_BAAAPY010000005.1"/>
</dbReference>
<evidence type="ECO:0000313" key="4">
    <source>
        <dbReference type="EMBL" id="GAA2078148.1"/>
    </source>
</evidence>
<protein>
    <submittedName>
        <fullName evidence="4">Acetyltransferase</fullName>
    </submittedName>
</protein>
<evidence type="ECO:0000259" key="3">
    <source>
        <dbReference type="PROSITE" id="PS51186"/>
    </source>
</evidence>
<name>A0ABN2W0A1_9ACTN</name>
<dbReference type="CDD" id="cd04301">
    <property type="entry name" value="NAT_SF"/>
    <property type="match status" value="1"/>
</dbReference>
<sequence length="154" mass="16745">MNGPVPGSRLRLAEELDLDDLTDLWERAARTSHGFMADDDFADAAPYIRDALLPSMDVWVVEDESGPLGFAGVRPASDPGAGLTHLELLYVEPSAHGRGIGTALVDHVRPTSVEVYAGNSHGLGFYASRGFWRLRSHTHDAFGRPFPVVHLVRG</sequence>
<keyword evidence="2" id="KW-0012">Acyltransferase</keyword>
<feature type="domain" description="N-acetyltransferase" evidence="3">
    <location>
        <begin position="8"/>
        <end position="149"/>
    </location>
</feature>
<evidence type="ECO:0000256" key="2">
    <source>
        <dbReference type="ARBA" id="ARBA00023315"/>
    </source>
</evidence>
<keyword evidence="1" id="KW-0808">Transferase</keyword>
<accession>A0ABN2W0A1</accession>
<dbReference type="PANTHER" id="PTHR43800:SF1">
    <property type="entry name" value="PEPTIDYL-LYSINE N-ACETYLTRANSFERASE YJAB"/>
    <property type="match status" value="1"/>
</dbReference>
<dbReference type="InterPro" id="IPR000182">
    <property type="entry name" value="GNAT_dom"/>
</dbReference>
<dbReference type="Gene3D" id="3.40.630.30">
    <property type="match status" value="1"/>
</dbReference>